<evidence type="ECO:0000256" key="2">
    <source>
        <dbReference type="ARBA" id="ARBA00022448"/>
    </source>
</evidence>
<dbReference type="OrthoDB" id="5296019at2"/>
<keyword evidence="3" id="KW-0479">Metal-binding</keyword>
<evidence type="ECO:0000313" key="8">
    <source>
        <dbReference type="EMBL" id="AYF97355.1"/>
    </source>
</evidence>
<dbReference type="GO" id="GO:0046872">
    <property type="term" value="F:metal ion binding"/>
    <property type="evidence" value="ECO:0007669"/>
    <property type="project" value="UniProtKB-KW"/>
</dbReference>
<evidence type="ECO:0000256" key="5">
    <source>
        <dbReference type="RuleBase" id="RU003512"/>
    </source>
</evidence>
<dbReference type="PANTHER" id="PTHR42953">
    <property type="entry name" value="HIGH-AFFINITY ZINC UPTAKE SYSTEM PROTEIN ZNUA-RELATED"/>
    <property type="match status" value="1"/>
</dbReference>
<feature type="signal peptide" evidence="7">
    <location>
        <begin position="1"/>
        <end position="19"/>
    </location>
</feature>
<keyword evidence="2 5" id="KW-0813">Transport</keyword>
<feature type="region of interest" description="Disordered" evidence="6">
    <location>
        <begin position="123"/>
        <end position="153"/>
    </location>
</feature>
<evidence type="ECO:0000256" key="1">
    <source>
        <dbReference type="ARBA" id="ARBA00004196"/>
    </source>
</evidence>
<sequence>MTSRRPLLPLALLATTALALTGCAASDDPASDGVIRIVASTNVYGDIAQTVAGDAAEVTSIIHSSTQDPHEYEADARDALAVSRADIVIVNGGGYDDFMDALLEAHPNDAVVVIDASQLSGLDPDADIHDHGDEGDEDEHEGEHADEDHDHDHGAFNEHVWYHLGTMATVADEIAEALGALDTGAANAFRDNAIAFGDGLDALTVRLGDIAARHAGAGVAVTEPVPLYLLEAAGLENRTPAEFSEAVEEGTDAPALVVQAMLTLVSDGSVAFLAYNEQTVGPQTERVLAAAEDAGTPVVSFTELLPDGMDYTAWMTANVDAVETALGA</sequence>
<feature type="compositionally biased region" description="Basic and acidic residues" evidence="6">
    <location>
        <begin position="141"/>
        <end position="153"/>
    </location>
</feature>
<gene>
    <name evidence="8" type="ORF">D7I47_03190</name>
</gene>
<dbReference type="Proteomes" id="UP000278886">
    <property type="component" value="Chromosome"/>
</dbReference>
<dbReference type="SUPFAM" id="SSF53807">
    <property type="entry name" value="Helical backbone' metal receptor"/>
    <property type="match status" value="1"/>
</dbReference>
<keyword evidence="4 7" id="KW-0732">Signal</keyword>
<comment type="similarity">
    <text evidence="5">Belongs to the bacterial solute-binding protein 9 family.</text>
</comment>
<evidence type="ECO:0000256" key="6">
    <source>
        <dbReference type="SAM" id="MobiDB-lite"/>
    </source>
</evidence>
<dbReference type="AlphaFoldDB" id="A0A387B835"/>
<proteinExistence type="inferred from homology"/>
<dbReference type="Gene3D" id="3.40.50.1980">
    <property type="entry name" value="Nitrogenase molybdenum iron protein domain"/>
    <property type="match status" value="1"/>
</dbReference>
<dbReference type="PRINTS" id="PR00690">
    <property type="entry name" value="ADHESNFAMILY"/>
</dbReference>
<accession>A0A387B835</accession>
<dbReference type="GO" id="GO:0030313">
    <property type="term" value="C:cell envelope"/>
    <property type="evidence" value="ECO:0007669"/>
    <property type="project" value="UniProtKB-SubCell"/>
</dbReference>
<evidence type="ECO:0000256" key="3">
    <source>
        <dbReference type="ARBA" id="ARBA00022723"/>
    </source>
</evidence>
<evidence type="ECO:0000256" key="7">
    <source>
        <dbReference type="SAM" id="SignalP"/>
    </source>
</evidence>
<dbReference type="GO" id="GO:0030001">
    <property type="term" value="P:metal ion transport"/>
    <property type="evidence" value="ECO:0007669"/>
    <property type="project" value="InterPro"/>
</dbReference>
<dbReference type="InterPro" id="IPR050492">
    <property type="entry name" value="Bact_metal-bind_prot9"/>
</dbReference>
<reference evidence="9" key="1">
    <citation type="submission" date="2018-09" db="EMBL/GenBank/DDBJ databases">
        <title>Genome sequencing of strain 2DFWR-13.</title>
        <authorList>
            <person name="Heo J."/>
            <person name="Kim S.-J."/>
            <person name="Kwon S.-W."/>
        </authorList>
    </citation>
    <scope>NUCLEOTIDE SEQUENCE [LARGE SCALE GENOMIC DNA]</scope>
    <source>
        <strain evidence="9">2DFWR-13</strain>
    </source>
</reference>
<feature type="chain" id="PRO_5039005446" evidence="7">
    <location>
        <begin position="20"/>
        <end position="328"/>
    </location>
</feature>
<protein>
    <submittedName>
        <fullName evidence="8">ABC transporter substrate-binding protein</fullName>
    </submittedName>
</protein>
<dbReference type="InterPro" id="IPR006128">
    <property type="entry name" value="Lipoprotein_PsaA-like"/>
</dbReference>
<dbReference type="InterPro" id="IPR006127">
    <property type="entry name" value="ZnuA-like"/>
</dbReference>
<name>A0A387B835_9MICO</name>
<dbReference type="PANTHER" id="PTHR42953:SF1">
    <property type="entry name" value="METAL-BINDING PROTEIN HI_0362-RELATED"/>
    <property type="match status" value="1"/>
</dbReference>
<organism evidence="8 9">
    <name type="scientific">Protaetiibacter intestinalis</name>
    <dbReference type="NCBI Taxonomy" id="2419774"/>
    <lineage>
        <taxon>Bacteria</taxon>
        <taxon>Bacillati</taxon>
        <taxon>Actinomycetota</taxon>
        <taxon>Actinomycetes</taxon>
        <taxon>Micrococcales</taxon>
        <taxon>Microbacteriaceae</taxon>
        <taxon>Protaetiibacter</taxon>
    </lineage>
</organism>
<dbReference type="EMBL" id="CP032630">
    <property type="protein sequence ID" value="AYF97355.1"/>
    <property type="molecule type" value="Genomic_DNA"/>
</dbReference>
<dbReference type="KEGG" id="lyd:D7I47_03190"/>
<keyword evidence="9" id="KW-1185">Reference proteome</keyword>
<dbReference type="PROSITE" id="PS51318">
    <property type="entry name" value="TAT"/>
    <property type="match status" value="1"/>
</dbReference>
<dbReference type="RefSeq" id="WP_120761706.1">
    <property type="nucleotide sequence ID" value="NZ_CP032630.1"/>
</dbReference>
<dbReference type="Pfam" id="PF01297">
    <property type="entry name" value="ZnuA"/>
    <property type="match status" value="1"/>
</dbReference>
<comment type="subcellular location">
    <subcellularLocation>
        <location evidence="1">Cell envelope</location>
    </subcellularLocation>
</comment>
<evidence type="ECO:0000313" key="9">
    <source>
        <dbReference type="Proteomes" id="UP000278886"/>
    </source>
</evidence>
<dbReference type="InterPro" id="IPR006311">
    <property type="entry name" value="TAT_signal"/>
</dbReference>
<dbReference type="PROSITE" id="PS51257">
    <property type="entry name" value="PROKAR_LIPOPROTEIN"/>
    <property type="match status" value="1"/>
</dbReference>
<evidence type="ECO:0000256" key="4">
    <source>
        <dbReference type="ARBA" id="ARBA00022729"/>
    </source>
</evidence>
<dbReference type="GO" id="GO:0007155">
    <property type="term" value="P:cell adhesion"/>
    <property type="evidence" value="ECO:0007669"/>
    <property type="project" value="InterPro"/>
</dbReference>